<feature type="repeat" description="TPR" evidence="4">
    <location>
        <begin position="220"/>
        <end position="253"/>
    </location>
</feature>
<dbReference type="InterPro" id="IPR019734">
    <property type="entry name" value="TPR_rpt"/>
</dbReference>
<feature type="non-terminal residue" evidence="6">
    <location>
        <position position="1"/>
    </location>
</feature>
<evidence type="ECO:0000313" key="7">
    <source>
        <dbReference type="Proteomes" id="UP001369086"/>
    </source>
</evidence>
<dbReference type="Gene3D" id="1.25.40.10">
    <property type="entry name" value="Tetratricopeptide repeat domain"/>
    <property type="match status" value="3"/>
</dbReference>
<comment type="caution">
    <text evidence="6">The sequence shown here is derived from an EMBL/GenBank/DDBJ whole genome shotgun (WGS) entry which is preliminary data.</text>
</comment>
<gene>
    <name evidence="6" type="ORF">HHUSO_G8765</name>
</gene>
<dbReference type="EMBL" id="JAHFZB010000007">
    <property type="protein sequence ID" value="KAK6487555.1"/>
    <property type="molecule type" value="Genomic_DNA"/>
</dbReference>
<keyword evidence="2 4" id="KW-0802">TPR repeat</keyword>
<protein>
    <submittedName>
        <fullName evidence="6">Interferon-induced protein with tetratricopeptide repeats 5-like</fullName>
    </submittedName>
</protein>
<dbReference type="Pfam" id="PF13181">
    <property type="entry name" value="TPR_8"/>
    <property type="match status" value="2"/>
</dbReference>
<dbReference type="PANTHER" id="PTHR10271">
    <property type="entry name" value="INTERFERON-INDUCED PROTEIN WITH TETRATRICOPEPTIDE REPEATS"/>
    <property type="match status" value="1"/>
</dbReference>
<dbReference type="Pfam" id="PF13424">
    <property type="entry name" value="TPR_12"/>
    <property type="match status" value="1"/>
</dbReference>
<keyword evidence="5" id="KW-0175">Coiled coil</keyword>
<dbReference type="SUPFAM" id="SSF48452">
    <property type="entry name" value="TPR-like"/>
    <property type="match status" value="2"/>
</dbReference>
<feature type="repeat" description="TPR" evidence="4">
    <location>
        <begin position="437"/>
        <end position="470"/>
    </location>
</feature>
<evidence type="ECO:0000256" key="5">
    <source>
        <dbReference type="SAM" id="Coils"/>
    </source>
</evidence>
<keyword evidence="7" id="KW-1185">Reference proteome</keyword>
<dbReference type="SMART" id="SM00028">
    <property type="entry name" value="TPR"/>
    <property type="match status" value="7"/>
</dbReference>
<dbReference type="InterPro" id="IPR011990">
    <property type="entry name" value="TPR-like_helical_dom_sf"/>
</dbReference>
<dbReference type="PROSITE" id="PS50005">
    <property type="entry name" value="TPR"/>
    <property type="match status" value="2"/>
</dbReference>
<evidence type="ECO:0000256" key="2">
    <source>
        <dbReference type="ARBA" id="ARBA00022803"/>
    </source>
</evidence>
<dbReference type="PANTHER" id="PTHR10271:SF29">
    <property type="entry name" value="INTERFERON-INDUCED PROTEIN WITH TETRATRICOPEPTIDE REPEATS-RELATED"/>
    <property type="match status" value="1"/>
</dbReference>
<sequence length="485" mass="56768">CSSNQENALKTKLLQLECHFTWGFNKEDTDLNDLKERLEEQIQLNLGKDRGIGCAYNQLAHVKHLQNLNEEAEKHLEKVEELAKTTNEHEFEELIIVTYGNFAWLYYHMGEITKAEKYLEKLEDICKKFPNTASRYSVLLPAVYGEKGWSFLKYSRKYYERAKECFEKALEEEPNEKEWNTGYAIVLYRIESFEIQGVSADDSTAVKQLRRVLELDPENTVVMVLLGLKLGEYKQNEEALKLVEQALKLSPDNPHVTRYVAKFFRKHGSLDKSLELLMEALLQTPNSGFLHHQISLCYKRKIFKLKGQRKQFQDSTEINQLVRMCIFHLEKVTNQKPSFFYAQLDLASMYAESRNNKKAEDLFEKILKMPNIKSENLQALYLHYGDFQMYYNRSESLAIQYYKDGLKIQNNNPEQIRCYKKLKNVAERRIARNSQDGEAYGILGFAHQMNNERLEAIECYEKAILRDPGNDEYLSALCDLRLSLN</sequence>
<evidence type="ECO:0000313" key="6">
    <source>
        <dbReference type="EMBL" id="KAK6487555.1"/>
    </source>
</evidence>
<evidence type="ECO:0000256" key="3">
    <source>
        <dbReference type="ARBA" id="ARBA00038336"/>
    </source>
</evidence>
<accession>A0ABR0ZT24</accession>
<evidence type="ECO:0000256" key="1">
    <source>
        <dbReference type="ARBA" id="ARBA00022737"/>
    </source>
</evidence>
<reference evidence="6 7" key="1">
    <citation type="submission" date="2021-05" db="EMBL/GenBank/DDBJ databases">
        <authorList>
            <person name="Zahm M."/>
            <person name="Klopp C."/>
            <person name="Cabau C."/>
            <person name="Kuhl H."/>
            <person name="Suciu R."/>
            <person name="Ciorpac M."/>
            <person name="Holostenco D."/>
            <person name="Gessner J."/>
            <person name="Wuertz S."/>
            <person name="Hohne C."/>
            <person name="Stock M."/>
            <person name="Gislard M."/>
            <person name="Lluch J."/>
            <person name="Milhes M."/>
            <person name="Lampietro C."/>
            <person name="Lopez Roques C."/>
            <person name="Donnadieu C."/>
            <person name="Du K."/>
            <person name="Schartl M."/>
            <person name="Guiguen Y."/>
        </authorList>
    </citation>
    <scope>NUCLEOTIDE SEQUENCE [LARGE SCALE GENOMIC DNA]</scope>
    <source>
        <strain evidence="6">Hh-F2</strain>
        <tissue evidence="6">Blood</tissue>
    </source>
</reference>
<name>A0ABR0ZT24_HUSHU</name>
<proteinExistence type="inferred from homology"/>
<organism evidence="6 7">
    <name type="scientific">Huso huso</name>
    <name type="common">Beluga</name>
    <name type="synonym">Acipenser huso</name>
    <dbReference type="NCBI Taxonomy" id="61971"/>
    <lineage>
        <taxon>Eukaryota</taxon>
        <taxon>Metazoa</taxon>
        <taxon>Chordata</taxon>
        <taxon>Craniata</taxon>
        <taxon>Vertebrata</taxon>
        <taxon>Euteleostomi</taxon>
        <taxon>Actinopterygii</taxon>
        <taxon>Chondrostei</taxon>
        <taxon>Acipenseriformes</taxon>
        <taxon>Acipenseridae</taxon>
        <taxon>Huso</taxon>
    </lineage>
</organism>
<feature type="coiled-coil region" evidence="5">
    <location>
        <begin position="24"/>
        <end position="89"/>
    </location>
</feature>
<keyword evidence="1" id="KW-0677">Repeat</keyword>
<evidence type="ECO:0000256" key="4">
    <source>
        <dbReference type="PROSITE-ProRule" id="PRU00339"/>
    </source>
</evidence>
<dbReference type="Proteomes" id="UP001369086">
    <property type="component" value="Unassembled WGS sequence"/>
</dbReference>
<comment type="similarity">
    <text evidence="3">Belongs to the IFIT family.</text>
</comment>